<sequence>MSQPVKKCATESIEESYNRHMPIAAKIQADFDKALKEIFADMSPECLEPFAAILLEHENTVMNKETLIERISSKMGQVLPQINESFFVANDVGKKLITLEVLKEKFEPYKGTSWNVHKLTPEERTRPVRMRLMDSSIRFIEHQLKSQEKKIEEAMAKTKANRELIQNIQNDRVKLYALMQQQSSFYKEIKPKLLDQHKKLIEKEEEELK</sequence>
<dbReference type="GeneID" id="117569176"/>
<reference evidence="2" key="1">
    <citation type="submission" date="2025-08" db="UniProtKB">
        <authorList>
            <consortium name="RefSeq"/>
        </authorList>
    </citation>
    <scope>IDENTIFICATION</scope>
    <source>
        <strain evidence="2">15112-1751.03</strain>
        <tissue evidence="2">Whole Adult</tissue>
    </source>
</reference>
<keyword evidence="1" id="KW-1185">Reference proteome</keyword>
<organism evidence="1 2">
    <name type="scientific">Drosophila albomicans</name>
    <name type="common">Fruit fly</name>
    <dbReference type="NCBI Taxonomy" id="7291"/>
    <lineage>
        <taxon>Eukaryota</taxon>
        <taxon>Metazoa</taxon>
        <taxon>Ecdysozoa</taxon>
        <taxon>Arthropoda</taxon>
        <taxon>Hexapoda</taxon>
        <taxon>Insecta</taxon>
        <taxon>Pterygota</taxon>
        <taxon>Neoptera</taxon>
        <taxon>Endopterygota</taxon>
        <taxon>Diptera</taxon>
        <taxon>Brachycera</taxon>
        <taxon>Muscomorpha</taxon>
        <taxon>Ephydroidea</taxon>
        <taxon>Drosophilidae</taxon>
        <taxon>Drosophila</taxon>
    </lineage>
</organism>
<evidence type="ECO:0000313" key="1">
    <source>
        <dbReference type="Proteomes" id="UP000515160"/>
    </source>
</evidence>
<protein>
    <submittedName>
        <fullName evidence="2">Uncharacterized protein LOC117569176</fullName>
    </submittedName>
</protein>
<evidence type="ECO:0000313" key="2">
    <source>
        <dbReference type="RefSeq" id="XP_034106136.2"/>
    </source>
</evidence>
<name>A0A6P8WQV6_DROAB</name>
<accession>A0A6P8WQV6</accession>
<dbReference type="AlphaFoldDB" id="A0A6P8WQV6"/>
<gene>
    <name evidence="2" type="primary">LOC117569176</name>
</gene>
<proteinExistence type="predicted"/>
<dbReference type="RefSeq" id="XP_034106136.2">
    <property type="nucleotide sequence ID" value="XM_034250245.2"/>
</dbReference>
<dbReference type="OrthoDB" id="7925836at2759"/>
<dbReference type="Proteomes" id="UP000515160">
    <property type="component" value="Chromosome 3"/>
</dbReference>